<reference evidence="2" key="1">
    <citation type="submission" date="2021-06" db="EMBL/GenBank/DDBJ databases">
        <authorList>
            <person name="Hodson N. C."/>
            <person name="Mongue J. A."/>
            <person name="Jaron S. K."/>
        </authorList>
    </citation>
    <scope>NUCLEOTIDE SEQUENCE</scope>
</reference>
<evidence type="ECO:0000313" key="3">
    <source>
        <dbReference type="Proteomes" id="UP000708208"/>
    </source>
</evidence>
<sequence>MDYHAKGKQTPDVDASQDWTLLSASENSTHTTLKVTRVFNTCDDNDVPVSNDTTKFIWAIGATDDIVQHRKRGAASVNILDSAADVWNGPESDIWHINVKTKLPADDTIYWCTAHKSPPFDVKSTLLGSGTCQQYMYGWAVCGDPLFFPENIGIPLTQELRFTQQVYENMRQESYE</sequence>
<dbReference type="Pfam" id="PF03351">
    <property type="entry name" value="DOMON"/>
    <property type="match status" value="1"/>
</dbReference>
<keyword evidence="3" id="KW-1185">Reference proteome</keyword>
<dbReference type="GO" id="GO:0005507">
    <property type="term" value="F:copper ion binding"/>
    <property type="evidence" value="ECO:0007669"/>
    <property type="project" value="TreeGrafter"/>
</dbReference>
<gene>
    <name evidence="2" type="ORF">AFUS01_LOCUS4931</name>
</gene>
<dbReference type="InterPro" id="IPR000945">
    <property type="entry name" value="DBH-like"/>
</dbReference>
<dbReference type="GO" id="GO:0042420">
    <property type="term" value="P:dopamine catabolic process"/>
    <property type="evidence" value="ECO:0007669"/>
    <property type="project" value="TreeGrafter"/>
</dbReference>
<protein>
    <recommendedName>
        <fullName evidence="1">DOMON domain-containing protein</fullName>
    </recommendedName>
</protein>
<dbReference type="GO" id="GO:0006589">
    <property type="term" value="P:octopamine biosynthetic process"/>
    <property type="evidence" value="ECO:0007669"/>
    <property type="project" value="TreeGrafter"/>
</dbReference>
<name>A0A8J2JJK2_9HEXA</name>
<evidence type="ECO:0000313" key="2">
    <source>
        <dbReference type="EMBL" id="CAG7709951.1"/>
    </source>
</evidence>
<dbReference type="EMBL" id="CAJVCH010031168">
    <property type="protein sequence ID" value="CAG7709951.1"/>
    <property type="molecule type" value="Genomic_DNA"/>
</dbReference>
<dbReference type="OrthoDB" id="10003276at2759"/>
<dbReference type="PANTHER" id="PTHR10157">
    <property type="entry name" value="DOPAMINE BETA HYDROXYLASE RELATED"/>
    <property type="match status" value="1"/>
</dbReference>
<accession>A0A8J2JJK2</accession>
<dbReference type="AlphaFoldDB" id="A0A8J2JJK2"/>
<dbReference type="GO" id="GO:0030667">
    <property type="term" value="C:secretory granule membrane"/>
    <property type="evidence" value="ECO:0007669"/>
    <property type="project" value="TreeGrafter"/>
</dbReference>
<dbReference type="PROSITE" id="PS50836">
    <property type="entry name" value="DOMON"/>
    <property type="match status" value="1"/>
</dbReference>
<dbReference type="InterPro" id="IPR045266">
    <property type="entry name" value="DOH_DOMON"/>
</dbReference>
<proteinExistence type="predicted"/>
<organism evidence="2 3">
    <name type="scientific">Allacma fusca</name>
    <dbReference type="NCBI Taxonomy" id="39272"/>
    <lineage>
        <taxon>Eukaryota</taxon>
        <taxon>Metazoa</taxon>
        <taxon>Ecdysozoa</taxon>
        <taxon>Arthropoda</taxon>
        <taxon>Hexapoda</taxon>
        <taxon>Collembola</taxon>
        <taxon>Symphypleona</taxon>
        <taxon>Sminthuridae</taxon>
        <taxon>Allacma</taxon>
    </lineage>
</organism>
<feature type="domain" description="DOMON" evidence="1">
    <location>
        <begin position="1"/>
        <end position="61"/>
    </location>
</feature>
<dbReference type="Proteomes" id="UP000708208">
    <property type="component" value="Unassembled WGS sequence"/>
</dbReference>
<dbReference type="GO" id="GO:0004500">
    <property type="term" value="F:dopamine beta-monooxygenase activity"/>
    <property type="evidence" value="ECO:0007669"/>
    <property type="project" value="InterPro"/>
</dbReference>
<dbReference type="InterPro" id="IPR005018">
    <property type="entry name" value="DOMON_domain"/>
</dbReference>
<comment type="caution">
    <text evidence="2">The sequence shown here is derived from an EMBL/GenBank/DDBJ whole genome shotgun (WGS) entry which is preliminary data.</text>
</comment>
<evidence type="ECO:0000259" key="1">
    <source>
        <dbReference type="PROSITE" id="PS50836"/>
    </source>
</evidence>
<dbReference type="GO" id="GO:0042421">
    <property type="term" value="P:norepinephrine biosynthetic process"/>
    <property type="evidence" value="ECO:0007669"/>
    <property type="project" value="TreeGrafter"/>
</dbReference>
<dbReference type="PANTHER" id="PTHR10157:SF23">
    <property type="entry name" value="MOXD1 HOMOLOG 1"/>
    <property type="match status" value="1"/>
</dbReference>
<dbReference type="CDD" id="cd09631">
    <property type="entry name" value="DOMON_DOH"/>
    <property type="match status" value="1"/>
</dbReference>
<dbReference type="GO" id="GO:0005615">
    <property type="term" value="C:extracellular space"/>
    <property type="evidence" value="ECO:0007669"/>
    <property type="project" value="TreeGrafter"/>
</dbReference>